<name>A0A553QSZ3_9TELE</name>
<proteinExistence type="predicted"/>
<comment type="caution">
    <text evidence="1">The sequence shown here is derived from an EMBL/GenBank/DDBJ whole genome shotgun (WGS) entry which is preliminary data.</text>
</comment>
<evidence type="ECO:0000313" key="1">
    <source>
        <dbReference type="EMBL" id="TRY93089.1"/>
    </source>
</evidence>
<dbReference type="EMBL" id="SRMA01025572">
    <property type="protein sequence ID" value="TRY93089.1"/>
    <property type="molecule type" value="Genomic_DNA"/>
</dbReference>
<organism evidence="1 2">
    <name type="scientific">Danionella cerebrum</name>
    <dbReference type="NCBI Taxonomy" id="2873325"/>
    <lineage>
        <taxon>Eukaryota</taxon>
        <taxon>Metazoa</taxon>
        <taxon>Chordata</taxon>
        <taxon>Craniata</taxon>
        <taxon>Vertebrata</taxon>
        <taxon>Euteleostomi</taxon>
        <taxon>Actinopterygii</taxon>
        <taxon>Neopterygii</taxon>
        <taxon>Teleostei</taxon>
        <taxon>Ostariophysi</taxon>
        <taxon>Cypriniformes</taxon>
        <taxon>Danionidae</taxon>
        <taxon>Danioninae</taxon>
        <taxon>Danionella</taxon>
    </lineage>
</organism>
<evidence type="ECO:0000313" key="2">
    <source>
        <dbReference type="Proteomes" id="UP000316079"/>
    </source>
</evidence>
<dbReference type="Proteomes" id="UP000316079">
    <property type="component" value="Unassembled WGS sequence"/>
</dbReference>
<gene>
    <name evidence="1" type="ORF">DNTS_023853</name>
</gene>
<dbReference type="AlphaFoldDB" id="A0A553QSZ3"/>
<reference evidence="1 2" key="1">
    <citation type="journal article" date="2019" name="Sci. Data">
        <title>Hybrid genome assembly and annotation of Danionella translucida.</title>
        <authorList>
            <person name="Kadobianskyi M."/>
            <person name="Schulze L."/>
            <person name="Schuelke M."/>
            <person name="Judkewitz B."/>
        </authorList>
    </citation>
    <scope>NUCLEOTIDE SEQUENCE [LARGE SCALE GENOMIC DNA]</scope>
    <source>
        <strain evidence="1 2">Bolton</strain>
    </source>
</reference>
<keyword evidence="2" id="KW-1185">Reference proteome</keyword>
<accession>A0A553QSZ3</accession>
<sequence length="265" mass="30692">MCFYFNTNLKTLREALEEEIGGNRPASIQSSSDGQNWRVTQFLYLLWITLRMKQLVIYDLQQNSTDIQSQNHWDYYGRIEGSPTASKLNHLPAPEAQEHRCNENQYHPPKQKHEKTLQKRARAETRAMISIRFHKKNTAVPVQGFLSRNTRMLWWYIDITLAIEAAEEKTHHQRELRSTLRKGLKQTKHLKIIAQIPSCRTWKGFIKFITLFSTSVSSASRDSEYQIQLNTCNNTEEPSRMKIINPISGGLGSGKFGGRGLQKKQ</sequence>
<protein>
    <submittedName>
        <fullName evidence="1">Uncharacterized protein</fullName>
    </submittedName>
</protein>